<feature type="compositionally biased region" description="Polar residues" evidence="1">
    <location>
        <begin position="592"/>
        <end position="603"/>
    </location>
</feature>
<protein>
    <submittedName>
        <fullName evidence="2">Uncharacterized protein</fullName>
    </submittedName>
</protein>
<dbReference type="EMBL" id="JAPEUY010000007">
    <property type="protein sequence ID" value="KAJ4371166.1"/>
    <property type="molecule type" value="Genomic_DNA"/>
</dbReference>
<dbReference type="OrthoDB" id="5382203at2759"/>
<feature type="compositionally biased region" description="Polar residues" evidence="1">
    <location>
        <begin position="1018"/>
        <end position="1038"/>
    </location>
</feature>
<keyword evidence="3" id="KW-1185">Reference proteome</keyword>
<sequence length="1057" mass="115965">MPSTVRPPPAYIAASVASQTVTDHHNAQLRQEDADSEELENAVFSEQALALLNAFLDHLLFAFLSSARSPSLTAVRPAIQDVLKPRLAREAMEAADEELEGLLAGEDDEELPAHHDRASDKWDVEKVWKRTRLRIMVYTRLGELEDEDEDRYVQQERGLSMDEDDDDEAGLVSWAAAIFLTSVVEYVAEQTLLVSGSAAFARMAAKQKKLSRQSGDPFEPNFERLIIEEPDVEKIALNSALGRLWRTWRKRVRSPISPLSPGRGVRPVSSYSSFHTRKASHDTINESFQSERSPIPEHTPTETEIAANIPLPLGDNDVNEIEVPGLARTYEQDAESSGTQTPVPRPQRPSSVIMLSSADTFRRRSNKERPLSMPLRPAPLFSVPPQSAAEEAEREVETPFETSLEQPYRQDEYFEPGQQHDESSHDKVGVRRLQDSPEPDAEMVAFAASTGMGFRMSTVNPNHNDATDGAESDTEIPSAGDYEGEPKVMQSKRMSIEKTGPKIVRTFSTRSSSLRSNQPTPAATPRASQQPEGTSYLELSDEEAEEHRAIGIARTSDVPIRSTPTPPNDSPKDKGKGPGHGGYVEVHPRHSAPTSVPYRNTPTPDAKPIIPERSVARKDVHNRSPSGNEIAAASPSQYENTPSPPRRQEVPPPKMRGVALPPLQEVDSAPNKSQERLRSESLPRRGSPTLGSPKRSPSYPTRDVPAHVAERGVPRSSTDDSARSQAVHERSPSDKNSLKRGASSSSSAKVSGNFTVTPSGRSSEASQRPRNLSGRMSEEDREREFDSLVKGQETVKFTLTPQNMRSLDASTTESPVQKKVEPARPTTSSVTVYPRVEADKDTSFGTNNLPKRTASRGQGPMTPQHKSSPSRKVVSRQLAREPRIESESMRDFADFIRSTGPSPGQEKPVQPFVNISGSGLKNSNASTSSLGRRVSTKQPTMRNTEGPTAKPRQNMEPRSPAGLTSGNDDLIDFIRQGPPTANNGQPRIPRNVAPFRTTVDSDQFDHMLGNHGNVESAFGSTSSTLDSKHSTQTVNSRTGLIPAPKVVHPAYSNTPKT</sequence>
<evidence type="ECO:0000256" key="1">
    <source>
        <dbReference type="SAM" id="MobiDB-lite"/>
    </source>
</evidence>
<feature type="compositionally biased region" description="Polar residues" evidence="1">
    <location>
        <begin position="913"/>
        <end position="946"/>
    </location>
</feature>
<feature type="compositionally biased region" description="Basic and acidic residues" evidence="1">
    <location>
        <begin position="704"/>
        <end position="737"/>
    </location>
</feature>
<feature type="region of interest" description="Disordered" evidence="1">
    <location>
        <begin position="331"/>
        <end position="409"/>
    </location>
</feature>
<feature type="compositionally biased region" description="Basic and acidic residues" evidence="1">
    <location>
        <begin position="673"/>
        <end position="683"/>
    </location>
</feature>
<feature type="compositionally biased region" description="Basic and acidic residues" evidence="1">
    <location>
        <begin position="878"/>
        <end position="894"/>
    </location>
</feature>
<feature type="region of interest" description="Disordered" evidence="1">
    <location>
        <begin position="1009"/>
        <end position="1057"/>
    </location>
</feature>
<evidence type="ECO:0000313" key="3">
    <source>
        <dbReference type="Proteomes" id="UP001140560"/>
    </source>
</evidence>
<proteinExistence type="predicted"/>
<name>A0A9W8YAJ9_9PLEO</name>
<dbReference type="AlphaFoldDB" id="A0A9W8YAJ9"/>
<feature type="region of interest" description="Disordered" evidence="1">
    <location>
        <begin position="257"/>
        <end position="298"/>
    </location>
</feature>
<accession>A0A9W8YAJ9</accession>
<feature type="compositionally biased region" description="Polar residues" evidence="1">
    <location>
        <begin position="795"/>
        <end position="815"/>
    </location>
</feature>
<gene>
    <name evidence="2" type="ORF">N0V83_004382</name>
</gene>
<organism evidence="2 3">
    <name type="scientific">Neocucurbitaria cava</name>
    <dbReference type="NCBI Taxonomy" id="798079"/>
    <lineage>
        <taxon>Eukaryota</taxon>
        <taxon>Fungi</taxon>
        <taxon>Dikarya</taxon>
        <taxon>Ascomycota</taxon>
        <taxon>Pezizomycotina</taxon>
        <taxon>Dothideomycetes</taxon>
        <taxon>Pleosporomycetidae</taxon>
        <taxon>Pleosporales</taxon>
        <taxon>Pleosporineae</taxon>
        <taxon>Cucurbitariaceae</taxon>
        <taxon>Neocucurbitaria</taxon>
    </lineage>
</organism>
<reference evidence="2" key="1">
    <citation type="submission" date="2022-10" db="EMBL/GenBank/DDBJ databases">
        <title>Tapping the CABI collections for fungal endophytes: first genome assemblies for Collariella, Neodidymelliopsis, Ascochyta clinopodiicola, Didymella pomorum, Didymosphaeria variabile, Neocosmospora piperis and Neocucurbitaria cava.</title>
        <authorList>
            <person name="Hill R."/>
        </authorList>
    </citation>
    <scope>NUCLEOTIDE SEQUENCE</scope>
    <source>
        <strain evidence="2">IMI 356814</strain>
    </source>
</reference>
<feature type="compositionally biased region" description="Low complexity" evidence="1">
    <location>
        <begin position="505"/>
        <end position="516"/>
    </location>
</feature>
<feature type="compositionally biased region" description="Basic and acidic residues" evidence="1">
    <location>
        <begin position="776"/>
        <end position="787"/>
    </location>
</feature>
<feature type="compositionally biased region" description="Polar residues" evidence="1">
    <location>
        <begin position="749"/>
        <end position="770"/>
    </location>
</feature>
<feature type="compositionally biased region" description="Pro residues" evidence="1">
    <location>
        <begin position="642"/>
        <end position="654"/>
    </location>
</feature>
<comment type="caution">
    <text evidence="2">The sequence shown here is derived from an EMBL/GenBank/DDBJ whole genome shotgun (WGS) entry which is preliminary data.</text>
</comment>
<feature type="compositionally biased region" description="Polar residues" evidence="1">
    <location>
        <begin position="517"/>
        <end position="533"/>
    </location>
</feature>
<evidence type="ECO:0000313" key="2">
    <source>
        <dbReference type="EMBL" id="KAJ4371166.1"/>
    </source>
</evidence>
<feature type="region of interest" description="Disordered" evidence="1">
    <location>
        <begin position="457"/>
        <end position="992"/>
    </location>
</feature>
<dbReference type="Proteomes" id="UP001140560">
    <property type="component" value="Unassembled WGS sequence"/>
</dbReference>
<feature type="compositionally biased region" description="Polar residues" evidence="1">
    <location>
        <begin position="335"/>
        <end position="359"/>
    </location>
</feature>